<name>A0ABV3L6V4_9RHOB</name>
<dbReference type="SUPFAM" id="SSF63829">
    <property type="entry name" value="Calcium-dependent phosphotriesterase"/>
    <property type="match status" value="1"/>
</dbReference>
<reference evidence="3 4" key="1">
    <citation type="submission" date="2024-07" db="EMBL/GenBank/DDBJ databases">
        <authorList>
            <person name="Kang M."/>
        </authorList>
    </citation>
    <scope>NUCLEOTIDE SEQUENCE [LARGE SCALE GENOMIC DNA]</scope>
    <source>
        <strain evidence="3 4">DFM31</strain>
    </source>
</reference>
<evidence type="ECO:0000259" key="2">
    <source>
        <dbReference type="Pfam" id="PF08450"/>
    </source>
</evidence>
<dbReference type="InterPro" id="IPR005511">
    <property type="entry name" value="SMP-30"/>
</dbReference>
<comment type="similarity">
    <text evidence="1">Belongs to the SMP-30/CGR1 family.</text>
</comment>
<dbReference type="InterPro" id="IPR011042">
    <property type="entry name" value="6-blade_b-propeller_TolB-like"/>
</dbReference>
<dbReference type="EC" id="3.1.1.99" evidence="3"/>
<dbReference type="Proteomes" id="UP001553161">
    <property type="component" value="Unassembled WGS sequence"/>
</dbReference>
<dbReference type="Pfam" id="PF08450">
    <property type="entry name" value="SGL"/>
    <property type="match status" value="1"/>
</dbReference>
<gene>
    <name evidence="3" type="ORF">AB0T83_10945</name>
</gene>
<keyword evidence="3" id="KW-0378">Hydrolase</keyword>
<accession>A0ABV3L6V4</accession>
<keyword evidence="4" id="KW-1185">Reference proteome</keyword>
<evidence type="ECO:0000256" key="1">
    <source>
        <dbReference type="ARBA" id="ARBA00008853"/>
    </source>
</evidence>
<sequence length="297" mass="31932">MTKIHCIAPIGNICGEAATFSASENCIYWTDINRFVVHRMDLQTLAVTSHLFDEPAVALSLTDQPGRLLVALGSRLIYLDPTSDTRTDLGVPLPDAPDARFNDGRSDPLGNFWVGSMGNNVGPNGEGLDVAEGLGRLFRFRAGGTLEEVESGIGISNTLCWAPDGQTFYFGDTLKNEIRAYPYDPATGDIGAGRPHFTAFDRGLPDGSAIDAEGYLWNCRFFGGCIVRVAPDGAVDRVIDMPVKNITTCCFGGPELSTLYVTTASAEKDPSDRLAGSLFAIETDTRGLPENHFRTGA</sequence>
<dbReference type="RefSeq" id="WP_366193079.1">
    <property type="nucleotide sequence ID" value="NZ_JBFBVU010000012.1"/>
</dbReference>
<proteinExistence type="inferred from homology"/>
<dbReference type="PANTHER" id="PTHR10907">
    <property type="entry name" value="REGUCALCIN"/>
    <property type="match status" value="1"/>
</dbReference>
<dbReference type="PANTHER" id="PTHR10907:SF47">
    <property type="entry name" value="REGUCALCIN"/>
    <property type="match status" value="1"/>
</dbReference>
<protein>
    <submittedName>
        <fullName evidence="3">SMP-30/gluconolactonase/LRE family protein</fullName>
        <ecNumber evidence="3">3.1.1.99</ecNumber>
    </submittedName>
</protein>
<dbReference type="InterPro" id="IPR013658">
    <property type="entry name" value="SGL"/>
</dbReference>
<dbReference type="EMBL" id="JBFBVU010000012">
    <property type="protein sequence ID" value="MEV8467296.1"/>
    <property type="molecule type" value="Genomic_DNA"/>
</dbReference>
<organism evidence="3 4">
    <name type="scientific">Meridianimarinicoccus marinus</name>
    <dbReference type="NCBI Taxonomy" id="3231483"/>
    <lineage>
        <taxon>Bacteria</taxon>
        <taxon>Pseudomonadati</taxon>
        <taxon>Pseudomonadota</taxon>
        <taxon>Alphaproteobacteria</taxon>
        <taxon>Rhodobacterales</taxon>
        <taxon>Paracoccaceae</taxon>
        <taxon>Meridianimarinicoccus</taxon>
    </lineage>
</organism>
<dbReference type="PRINTS" id="PR01790">
    <property type="entry name" value="SMP30FAMILY"/>
</dbReference>
<dbReference type="Gene3D" id="2.120.10.30">
    <property type="entry name" value="TolB, C-terminal domain"/>
    <property type="match status" value="1"/>
</dbReference>
<comment type="caution">
    <text evidence="3">The sequence shown here is derived from an EMBL/GenBank/DDBJ whole genome shotgun (WGS) entry which is preliminary data.</text>
</comment>
<dbReference type="GO" id="GO:0016787">
    <property type="term" value="F:hydrolase activity"/>
    <property type="evidence" value="ECO:0007669"/>
    <property type="project" value="UniProtKB-KW"/>
</dbReference>
<evidence type="ECO:0000313" key="4">
    <source>
        <dbReference type="Proteomes" id="UP001553161"/>
    </source>
</evidence>
<evidence type="ECO:0000313" key="3">
    <source>
        <dbReference type="EMBL" id="MEV8467296.1"/>
    </source>
</evidence>
<feature type="domain" description="SMP-30/Gluconolactonase/LRE-like region" evidence="2">
    <location>
        <begin position="14"/>
        <end position="264"/>
    </location>
</feature>